<reference evidence="2" key="1">
    <citation type="journal article" date="2017" name="Nat. Ecol. Evol.">
        <title>Genome expansion and lineage-specific genetic innovations in the forest pathogenic fungi Armillaria.</title>
        <authorList>
            <person name="Sipos G."/>
            <person name="Prasanna A.N."/>
            <person name="Walter M.C."/>
            <person name="O'Connor E."/>
            <person name="Balint B."/>
            <person name="Krizsan K."/>
            <person name="Kiss B."/>
            <person name="Hess J."/>
            <person name="Varga T."/>
            <person name="Slot J."/>
            <person name="Riley R."/>
            <person name="Boka B."/>
            <person name="Rigling D."/>
            <person name="Barry K."/>
            <person name="Lee J."/>
            <person name="Mihaltcheva S."/>
            <person name="LaButti K."/>
            <person name="Lipzen A."/>
            <person name="Waldron R."/>
            <person name="Moloney N.M."/>
            <person name="Sperisen C."/>
            <person name="Kredics L."/>
            <person name="Vagvoelgyi C."/>
            <person name="Patrignani A."/>
            <person name="Fitzpatrick D."/>
            <person name="Nagy I."/>
            <person name="Doyle S."/>
            <person name="Anderson J.B."/>
            <person name="Grigoriev I.V."/>
            <person name="Gueldener U."/>
            <person name="Muensterkoetter M."/>
            <person name="Nagy L.G."/>
        </authorList>
    </citation>
    <scope>NUCLEOTIDE SEQUENCE [LARGE SCALE GENOMIC DNA]</scope>
    <source>
        <strain evidence="2">Ar21-2</strain>
    </source>
</reference>
<gene>
    <name evidence="1" type="ORF">ARMGADRAFT_1032436</name>
</gene>
<evidence type="ECO:0000313" key="2">
    <source>
        <dbReference type="Proteomes" id="UP000217790"/>
    </source>
</evidence>
<keyword evidence="2" id="KW-1185">Reference proteome</keyword>
<name>A0A2H3DHQ8_ARMGA</name>
<organism evidence="1 2">
    <name type="scientific">Armillaria gallica</name>
    <name type="common">Bulbous honey fungus</name>
    <name type="synonym">Armillaria bulbosa</name>
    <dbReference type="NCBI Taxonomy" id="47427"/>
    <lineage>
        <taxon>Eukaryota</taxon>
        <taxon>Fungi</taxon>
        <taxon>Dikarya</taxon>
        <taxon>Basidiomycota</taxon>
        <taxon>Agaricomycotina</taxon>
        <taxon>Agaricomycetes</taxon>
        <taxon>Agaricomycetidae</taxon>
        <taxon>Agaricales</taxon>
        <taxon>Marasmiineae</taxon>
        <taxon>Physalacriaceae</taxon>
        <taxon>Armillaria</taxon>
    </lineage>
</organism>
<evidence type="ECO:0000313" key="1">
    <source>
        <dbReference type="EMBL" id="PBK90398.1"/>
    </source>
</evidence>
<dbReference type="EMBL" id="KZ293665">
    <property type="protein sequence ID" value="PBK90398.1"/>
    <property type="molecule type" value="Genomic_DNA"/>
</dbReference>
<dbReference type="AlphaFoldDB" id="A0A2H3DHQ8"/>
<sequence>MLLPGIGPVIQCRCLSTTALLTEYRRLYDMKRSLALSHCPRIFVLSSMKLETPPTVQHRSSICFGGMSVEIHVSEFDRVAEGDAKGIRLLCLAVCKDLAVSEGVGMVAIGLVKPDLFTFIHKPYLTSSFTRLVPSICLLYQPHSICLACDSAKTMQT</sequence>
<dbReference type="Proteomes" id="UP000217790">
    <property type="component" value="Unassembled WGS sequence"/>
</dbReference>
<accession>A0A2H3DHQ8</accession>
<proteinExistence type="predicted"/>
<protein>
    <submittedName>
        <fullName evidence="1">Uncharacterized protein</fullName>
    </submittedName>
</protein>
<dbReference type="InParanoid" id="A0A2H3DHQ8"/>